<dbReference type="SUPFAM" id="SSF55785">
    <property type="entry name" value="PYP-like sensor domain (PAS domain)"/>
    <property type="match status" value="2"/>
</dbReference>
<dbReference type="Pfam" id="PF00563">
    <property type="entry name" value="EAL"/>
    <property type="match status" value="1"/>
</dbReference>
<evidence type="ECO:0000259" key="6">
    <source>
        <dbReference type="PROSITE" id="PS50883"/>
    </source>
</evidence>
<dbReference type="Proteomes" id="UP000031623">
    <property type="component" value="Chromosome"/>
</dbReference>
<organism evidence="8 9">
    <name type="scientific">Thioploca ingrica</name>
    <dbReference type="NCBI Taxonomy" id="40754"/>
    <lineage>
        <taxon>Bacteria</taxon>
        <taxon>Pseudomonadati</taxon>
        <taxon>Pseudomonadota</taxon>
        <taxon>Gammaproteobacteria</taxon>
        <taxon>Thiotrichales</taxon>
        <taxon>Thiotrichaceae</taxon>
        <taxon>Thioploca</taxon>
    </lineage>
</organism>
<dbReference type="EC" id="3.1.4.52" evidence="1"/>
<dbReference type="InterPro" id="IPR013655">
    <property type="entry name" value="PAS_fold_3"/>
</dbReference>
<dbReference type="InterPro" id="IPR052155">
    <property type="entry name" value="Biofilm_reg_signaling"/>
</dbReference>
<dbReference type="Gene3D" id="3.20.20.450">
    <property type="entry name" value="EAL domain"/>
    <property type="match status" value="1"/>
</dbReference>
<dbReference type="InterPro" id="IPR033425">
    <property type="entry name" value="MASE3"/>
</dbReference>
<dbReference type="KEGG" id="tig:THII_1364"/>
<dbReference type="OrthoDB" id="9813913at2"/>
<feature type="transmembrane region" description="Helical" evidence="3">
    <location>
        <begin position="77"/>
        <end position="96"/>
    </location>
</feature>
<feature type="transmembrane region" description="Helical" evidence="3">
    <location>
        <begin position="12"/>
        <end position="34"/>
    </location>
</feature>
<dbReference type="SUPFAM" id="SSF55781">
    <property type="entry name" value="GAF domain-like"/>
    <property type="match status" value="1"/>
</dbReference>
<evidence type="ECO:0000256" key="2">
    <source>
        <dbReference type="ARBA" id="ARBA00022636"/>
    </source>
</evidence>
<protein>
    <recommendedName>
        <fullName evidence="1">cyclic-guanylate-specific phosphodiesterase</fullName>
        <ecNumber evidence="1">3.1.4.52</ecNumber>
    </recommendedName>
</protein>
<dbReference type="InterPro" id="IPR035919">
    <property type="entry name" value="EAL_sf"/>
</dbReference>
<feature type="transmembrane region" description="Helical" evidence="3">
    <location>
        <begin position="212"/>
        <end position="233"/>
    </location>
</feature>
<proteinExistence type="predicted"/>
<dbReference type="PANTHER" id="PTHR44757:SF2">
    <property type="entry name" value="BIOFILM ARCHITECTURE MAINTENANCE PROTEIN MBAA"/>
    <property type="match status" value="1"/>
</dbReference>
<dbReference type="InterPro" id="IPR000160">
    <property type="entry name" value="GGDEF_dom"/>
</dbReference>
<evidence type="ECO:0000256" key="3">
    <source>
        <dbReference type="SAM" id="Phobius"/>
    </source>
</evidence>
<dbReference type="CDD" id="cd01948">
    <property type="entry name" value="EAL"/>
    <property type="match status" value="1"/>
</dbReference>
<dbReference type="FunFam" id="3.20.20.450:FF:000001">
    <property type="entry name" value="Cyclic di-GMP phosphodiesterase yahA"/>
    <property type="match status" value="1"/>
</dbReference>
<dbReference type="InterPro" id="IPR043128">
    <property type="entry name" value="Rev_trsase/Diguanyl_cyclase"/>
</dbReference>
<feature type="domain" description="PAC" evidence="5">
    <location>
        <begin position="365"/>
        <end position="418"/>
    </location>
</feature>
<dbReference type="SUPFAM" id="SSF141868">
    <property type="entry name" value="EAL domain-like"/>
    <property type="match status" value="1"/>
</dbReference>
<dbReference type="PROSITE" id="PS50112">
    <property type="entry name" value="PAS"/>
    <property type="match status" value="1"/>
</dbReference>
<dbReference type="SMART" id="SM00086">
    <property type="entry name" value="PAC"/>
    <property type="match status" value="2"/>
</dbReference>
<feature type="domain" description="PAS" evidence="4">
    <location>
        <begin position="288"/>
        <end position="363"/>
    </location>
</feature>
<dbReference type="InterPro" id="IPR001610">
    <property type="entry name" value="PAC"/>
</dbReference>
<evidence type="ECO:0000259" key="4">
    <source>
        <dbReference type="PROSITE" id="PS50112"/>
    </source>
</evidence>
<dbReference type="SMART" id="SM00267">
    <property type="entry name" value="GGDEF"/>
    <property type="match status" value="1"/>
</dbReference>
<reference evidence="8" key="1">
    <citation type="journal article" date="2014" name="ISME J.">
        <title>Ecophysiology of Thioploca ingrica as revealed by the complete genome sequence supplemented with proteomic evidence.</title>
        <authorList>
            <person name="Kojima H."/>
            <person name="Ogura Y."/>
            <person name="Yamamoto N."/>
            <person name="Togashi T."/>
            <person name="Mori H."/>
            <person name="Watanabe T."/>
            <person name="Nemoto F."/>
            <person name="Kurokawa K."/>
            <person name="Hayashi T."/>
            <person name="Fukui M."/>
        </authorList>
    </citation>
    <scope>NUCLEOTIDE SEQUENCE [LARGE SCALE GENOMIC DNA]</scope>
</reference>
<dbReference type="NCBIfam" id="TIGR00229">
    <property type="entry name" value="sensory_box"/>
    <property type="match status" value="1"/>
</dbReference>
<evidence type="ECO:0000259" key="5">
    <source>
        <dbReference type="PROSITE" id="PS50113"/>
    </source>
</evidence>
<dbReference type="CDD" id="cd00130">
    <property type="entry name" value="PAS"/>
    <property type="match status" value="1"/>
</dbReference>
<feature type="transmembrane region" description="Helical" evidence="3">
    <location>
        <begin position="147"/>
        <end position="167"/>
    </location>
</feature>
<dbReference type="PROSITE" id="PS50883">
    <property type="entry name" value="EAL"/>
    <property type="match status" value="1"/>
</dbReference>
<evidence type="ECO:0000313" key="8">
    <source>
        <dbReference type="EMBL" id="BAP55661.1"/>
    </source>
</evidence>
<gene>
    <name evidence="8" type="ORF">THII_1364</name>
</gene>
<keyword evidence="2" id="KW-0973">c-di-GMP</keyword>
<dbReference type="InterPro" id="IPR000700">
    <property type="entry name" value="PAS-assoc_C"/>
</dbReference>
<dbReference type="PANTHER" id="PTHR44757">
    <property type="entry name" value="DIGUANYLATE CYCLASE DGCP"/>
    <property type="match status" value="1"/>
</dbReference>
<dbReference type="Pfam" id="PF08448">
    <property type="entry name" value="PAS_4"/>
    <property type="match status" value="1"/>
</dbReference>
<feature type="domain" description="PAC" evidence="5">
    <location>
        <begin position="653"/>
        <end position="705"/>
    </location>
</feature>
<dbReference type="GO" id="GO:0071111">
    <property type="term" value="F:cyclic-guanylate-specific phosphodiesterase activity"/>
    <property type="evidence" value="ECO:0007669"/>
    <property type="project" value="UniProtKB-EC"/>
</dbReference>
<dbReference type="PROSITE" id="PS50113">
    <property type="entry name" value="PAC"/>
    <property type="match status" value="2"/>
</dbReference>
<evidence type="ECO:0000256" key="1">
    <source>
        <dbReference type="ARBA" id="ARBA00012282"/>
    </source>
</evidence>
<dbReference type="Gene3D" id="3.30.450.20">
    <property type="entry name" value="PAS domain"/>
    <property type="match status" value="2"/>
</dbReference>
<dbReference type="STRING" id="40754.THII_1364"/>
<dbReference type="Gene3D" id="3.30.70.270">
    <property type="match status" value="1"/>
</dbReference>
<keyword evidence="3" id="KW-1133">Transmembrane helix</keyword>
<dbReference type="Pfam" id="PF08447">
    <property type="entry name" value="PAS_3"/>
    <property type="match status" value="1"/>
</dbReference>
<dbReference type="CDD" id="cd01949">
    <property type="entry name" value="GGDEF"/>
    <property type="match status" value="1"/>
</dbReference>
<keyword evidence="3" id="KW-0812">Transmembrane</keyword>
<dbReference type="AlphaFoldDB" id="A0A090BUT4"/>
<dbReference type="InterPro" id="IPR001633">
    <property type="entry name" value="EAL_dom"/>
</dbReference>
<keyword evidence="9" id="KW-1185">Reference proteome</keyword>
<dbReference type="PROSITE" id="PS50887">
    <property type="entry name" value="GGDEF"/>
    <property type="match status" value="1"/>
</dbReference>
<dbReference type="InterPro" id="IPR000014">
    <property type="entry name" value="PAS"/>
</dbReference>
<dbReference type="SUPFAM" id="SSF55073">
    <property type="entry name" value="Nucleotide cyclase"/>
    <property type="match status" value="1"/>
</dbReference>
<feature type="transmembrane region" description="Helical" evidence="3">
    <location>
        <begin position="187"/>
        <end position="205"/>
    </location>
</feature>
<dbReference type="InterPro" id="IPR013656">
    <property type="entry name" value="PAS_4"/>
</dbReference>
<dbReference type="Pfam" id="PF17159">
    <property type="entry name" value="MASE3"/>
    <property type="match status" value="1"/>
</dbReference>
<dbReference type="SMART" id="SM00052">
    <property type="entry name" value="EAL"/>
    <property type="match status" value="1"/>
</dbReference>
<evidence type="ECO:0000313" key="9">
    <source>
        <dbReference type="Proteomes" id="UP000031623"/>
    </source>
</evidence>
<sequence length="1140" mass="129142">MRLFLSYKRQIKWVSLIIIFLLIMPVLGWTISSLPFFEELTYYPPIYIFIKIFTIVMAMLIFAVGWNTYNKKLPRNIIILSTAFLGVGLFGFAHLLSYRGIADFIAPGNSGPTIDFWLMARLFAVLALLAIAVLSDKPLMASRFTRYKLLSGVLLMTVFLAGLQFFYNDIFLLSFLPNEEFIQIEVIINYITVALGIIAAILFYLRMQQPQSYDLVSLFAASIVMVLSNFFFTLTSYDLFNLLSHVYQLIAYLFLYRAIFESAIRKPYQQLYKSQKKLEKAQSALRQSEFRYRTVSELTSDYGYAFQVAADGNLIQEWVTEAFHRITGFTPGEIDNLGGVVTLIHPDDIPLALQHRDILLSNQPDVSEFRLIAKNGEIRWILNYGRPQWDSLANRVVRIIGAAQDITSRHREEERLAKLNQCFTSFGPKFGENINRLVALGGELMGAHFAVYSRLEQGLLHSCGSWQTPPDYHSSCPPAGRICAAVIGNEGDNVVVIQHLPNTPYAQTDPRVEQYQLQTYIGQVVKCEQQRLGALSLFYYQPVELSQSDKKLIGIIAAAIGVEEERQRADEAIKAERAFLQNVIDGVPDPIMVIQADYQIILMNRIAREMAMVPISANSYGSCYQFTRGLSEGCGIADHSCPMEEVRKLGKTVTIEHEYQDIQGYHRVIEISAAPLWDTEGHLAGIIESSRDITERERVRKKLLDNQSHLDYLAHHDPLTDLPNRLLFHERLHQAIVNAQANQTKVALLFLDLDRFKKVNDTLGHQIGDYLLKVVAQRLQTSVGQAGTVARSGGDEFTIFIEGVEDIYPIAKIAQRIIAELAHPFEVNHYEFYIGTSIGISFYPTDGRDVETLLKHADSAMYLAKAHGRGNYQFFTAELNRKAMRHLMLDTRLRKALEQEELQVFYQPQVNPSNGRIVGMEALVRWPYSPTEFISPAEFIPVAEEMGLIVPLGEWVLRTACIQTKIWQDAGLNLRVAVNLSAQQFRQQNLLEKIMMILSETGLSPDYLELELTESTFLEGAEAAISLMNKIKKLGINLSLDDFGTGYSSLSYLKRFPLDNLKIAQEFVRDLTTDPCDVAIAEAIISLARRLGLKIIAEGVETQEHLTFFQTHHCDLVQGYLFSRPLPALEFTELLKKNSS</sequence>
<accession>A0A090BUT4</accession>
<feature type="domain" description="EAL" evidence="6">
    <location>
        <begin position="886"/>
        <end position="1139"/>
    </location>
</feature>
<dbReference type="InterPro" id="IPR035965">
    <property type="entry name" value="PAS-like_dom_sf"/>
</dbReference>
<feature type="transmembrane region" description="Helical" evidence="3">
    <location>
        <begin position="116"/>
        <end position="135"/>
    </location>
</feature>
<dbReference type="Pfam" id="PF00990">
    <property type="entry name" value="GGDEF"/>
    <property type="match status" value="1"/>
</dbReference>
<feature type="transmembrane region" description="Helical" evidence="3">
    <location>
        <begin position="46"/>
        <end position="65"/>
    </location>
</feature>
<dbReference type="Gene3D" id="3.30.450.40">
    <property type="match status" value="1"/>
</dbReference>
<dbReference type="HOGENOM" id="CLU_000445_70_49_6"/>
<name>A0A090BUT4_9GAMM</name>
<dbReference type="NCBIfam" id="TIGR00254">
    <property type="entry name" value="GGDEF"/>
    <property type="match status" value="1"/>
</dbReference>
<keyword evidence="3" id="KW-0472">Membrane</keyword>
<dbReference type="EMBL" id="AP014633">
    <property type="protein sequence ID" value="BAP55661.1"/>
    <property type="molecule type" value="Genomic_DNA"/>
</dbReference>
<dbReference type="InterPro" id="IPR029787">
    <property type="entry name" value="Nucleotide_cyclase"/>
</dbReference>
<dbReference type="InterPro" id="IPR029016">
    <property type="entry name" value="GAF-like_dom_sf"/>
</dbReference>
<evidence type="ECO:0000259" key="7">
    <source>
        <dbReference type="PROSITE" id="PS50887"/>
    </source>
</evidence>
<feature type="domain" description="GGDEF" evidence="7">
    <location>
        <begin position="744"/>
        <end position="877"/>
    </location>
</feature>